<reference evidence="1" key="2">
    <citation type="submission" date="2023-06" db="EMBL/GenBank/DDBJ databases">
        <authorList>
            <consortium name="Lawrence Berkeley National Laboratory"/>
            <person name="Haridas S."/>
            <person name="Hensen N."/>
            <person name="Bonometti L."/>
            <person name="Westerberg I."/>
            <person name="Brannstrom I.O."/>
            <person name="Guillou S."/>
            <person name="Cros-Aarteil S."/>
            <person name="Calhoun S."/>
            <person name="Kuo A."/>
            <person name="Mondo S."/>
            <person name="Pangilinan J."/>
            <person name="Riley R."/>
            <person name="Labutti K."/>
            <person name="Andreopoulos B."/>
            <person name="Lipzen A."/>
            <person name="Chen C."/>
            <person name="Yanf M."/>
            <person name="Daum C."/>
            <person name="Ng V."/>
            <person name="Clum A."/>
            <person name="Steindorff A."/>
            <person name="Ohm R."/>
            <person name="Martin F."/>
            <person name="Silar P."/>
            <person name="Natvig D."/>
            <person name="Lalanne C."/>
            <person name="Gautier V."/>
            <person name="Ament-Velasquez S.L."/>
            <person name="Kruys A."/>
            <person name="Hutchinson M.I."/>
            <person name="Powell A.J."/>
            <person name="Barry K."/>
            <person name="Miller A.N."/>
            <person name="Grigoriev I.V."/>
            <person name="Debuchy R."/>
            <person name="Gladieux P."/>
            <person name="Thoren M.H."/>
            <person name="Johannesson H."/>
        </authorList>
    </citation>
    <scope>NUCLEOTIDE SEQUENCE</scope>
    <source>
        <strain evidence="1">CBS 958.72</strain>
    </source>
</reference>
<reference evidence="1" key="1">
    <citation type="journal article" date="2023" name="Mol. Phylogenet. Evol.">
        <title>Genome-scale phylogeny and comparative genomics of the fungal order Sordariales.</title>
        <authorList>
            <person name="Hensen N."/>
            <person name="Bonometti L."/>
            <person name="Westerberg I."/>
            <person name="Brannstrom I.O."/>
            <person name="Guillou S."/>
            <person name="Cros-Aarteil S."/>
            <person name="Calhoun S."/>
            <person name="Haridas S."/>
            <person name="Kuo A."/>
            <person name="Mondo S."/>
            <person name="Pangilinan J."/>
            <person name="Riley R."/>
            <person name="LaButti K."/>
            <person name="Andreopoulos B."/>
            <person name="Lipzen A."/>
            <person name="Chen C."/>
            <person name="Yan M."/>
            <person name="Daum C."/>
            <person name="Ng V."/>
            <person name="Clum A."/>
            <person name="Steindorff A."/>
            <person name="Ohm R.A."/>
            <person name="Martin F."/>
            <person name="Silar P."/>
            <person name="Natvig D.O."/>
            <person name="Lalanne C."/>
            <person name="Gautier V."/>
            <person name="Ament-Velasquez S.L."/>
            <person name="Kruys A."/>
            <person name="Hutchinson M.I."/>
            <person name="Powell A.J."/>
            <person name="Barry K."/>
            <person name="Miller A.N."/>
            <person name="Grigoriev I.V."/>
            <person name="Debuchy R."/>
            <person name="Gladieux P."/>
            <person name="Hiltunen Thoren M."/>
            <person name="Johannesson H."/>
        </authorList>
    </citation>
    <scope>NUCLEOTIDE SEQUENCE</scope>
    <source>
        <strain evidence="1">CBS 958.72</strain>
    </source>
</reference>
<keyword evidence="2" id="KW-1185">Reference proteome</keyword>
<evidence type="ECO:0000313" key="1">
    <source>
        <dbReference type="EMBL" id="KAK3375671.1"/>
    </source>
</evidence>
<dbReference type="EMBL" id="JAULSN010000003">
    <property type="protein sequence ID" value="KAK3375671.1"/>
    <property type="molecule type" value="Genomic_DNA"/>
</dbReference>
<evidence type="ECO:0000313" key="2">
    <source>
        <dbReference type="Proteomes" id="UP001287356"/>
    </source>
</evidence>
<sequence>MEPSQRTADGAAPSQLAVFWRVAVEKHEQQTNIKLACCSAQIFYNDRAYRDDIRAVIQQDVDDGEWKANPWNALFVEQFSRGKAKTPRKLFVLDGVDQLTDTERRKLFAMVGETEDSDVQILFVLAGTPRSWTGQDFAPQSFRPLAPGIELARPKVHSDLRRVAEVHIEASQWLCRLMPRLKADVADKITKKADCRLSFIRARLPVSDSAESATDTGNPGFVYIDHIVRRLDSIASSRLVENSVDKLPDTTTAICNELLDGCGRLYDESERSKLGYLFAWLTYTQGETNLSSARVFLSDILGASFKIEDEVTSRLAKILTLSDRKDDPNEQSDYFPDEDDLDAAISLSFQDQYLREHFRGGGEDTSSLRLSLRRLGFEFQPERSLLSVPLAIMRRRVGSADTFFGGVEATFAAKKYASTGDDAEVQPNAEAYDLKTVSDTSCARYCYAIRKKLKEPKGLGSGTGPSEAEAEACVDDNEKASHIDVCPWGHAHIKAPVDGWKDIRQGRLLYGDVDVAFGSWLEQLEGKWAVAWERYWTHEPTLPAHDLDVPAPDAGASSWLLDSELLAGI</sequence>
<comment type="caution">
    <text evidence="1">The sequence shown here is derived from an EMBL/GenBank/DDBJ whole genome shotgun (WGS) entry which is preliminary data.</text>
</comment>
<dbReference type="Proteomes" id="UP001287356">
    <property type="component" value="Unassembled WGS sequence"/>
</dbReference>
<proteinExistence type="predicted"/>
<accession>A0AAE0N9G0</accession>
<organism evidence="1 2">
    <name type="scientific">Lasiosphaeria ovina</name>
    <dbReference type="NCBI Taxonomy" id="92902"/>
    <lineage>
        <taxon>Eukaryota</taxon>
        <taxon>Fungi</taxon>
        <taxon>Dikarya</taxon>
        <taxon>Ascomycota</taxon>
        <taxon>Pezizomycotina</taxon>
        <taxon>Sordariomycetes</taxon>
        <taxon>Sordariomycetidae</taxon>
        <taxon>Sordariales</taxon>
        <taxon>Lasiosphaeriaceae</taxon>
        <taxon>Lasiosphaeria</taxon>
    </lineage>
</organism>
<protein>
    <submittedName>
        <fullName evidence="1">Uncharacterized protein</fullName>
    </submittedName>
</protein>
<name>A0AAE0N9G0_9PEZI</name>
<dbReference type="AlphaFoldDB" id="A0AAE0N9G0"/>
<gene>
    <name evidence="1" type="ORF">B0T24DRAFT_698095</name>
</gene>